<evidence type="ECO:0000313" key="2">
    <source>
        <dbReference type="Proteomes" id="UP001596071"/>
    </source>
</evidence>
<dbReference type="SUPFAM" id="SSF50952">
    <property type="entry name" value="Soluble quinoprotein glucose dehydrogenase"/>
    <property type="match status" value="1"/>
</dbReference>
<reference evidence="2" key="1">
    <citation type="journal article" date="2019" name="Int. J. Syst. Evol. Microbiol.">
        <title>The Global Catalogue of Microorganisms (GCM) 10K type strain sequencing project: providing services to taxonomists for standard genome sequencing and annotation.</title>
        <authorList>
            <consortium name="The Broad Institute Genomics Platform"/>
            <consortium name="The Broad Institute Genome Sequencing Center for Infectious Disease"/>
            <person name="Wu L."/>
            <person name="Ma J."/>
        </authorList>
    </citation>
    <scope>NUCLEOTIDE SEQUENCE [LARGE SCALE GENOMIC DNA]</scope>
    <source>
        <strain evidence="2">KACC 11299</strain>
    </source>
</reference>
<dbReference type="PROSITE" id="PS51257">
    <property type="entry name" value="PROKAR_LIPOPROTEIN"/>
    <property type="match status" value="1"/>
</dbReference>
<evidence type="ECO:0000313" key="1">
    <source>
        <dbReference type="EMBL" id="MFC5604599.1"/>
    </source>
</evidence>
<gene>
    <name evidence="1" type="ORF">ACFPTP_15300</name>
</gene>
<dbReference type="Proteomes" id="UP001596071">
    <property type="component" value="Unassembled WGS sequence"/>
</dbReference>
<sequence length="240" mass="25994">MKNAMQKCLGWMGSFFLLLVLSLLMLAGCHPLQKMEADGINPYEQNFEIIGSEKNELIGKVNTAIFTTVDRSNDGAEQVDRDVYTKEGVKVALQPGRYAISGSPAGNIFIYDDNGDLVIREIVGHTGGVGSLTVDIEDTYTVFADGGYEHVSFVPVPTALSTDLNAGIWEVGLDIEAGDYTFGSEYGMGYVEIHEKGKDPLLYEVIGGNKTGSKSQVKLTEGQKLRITGISLVNFKPVGE</sequence>
<keyword evidence="2" id="KW-1185">Reference proteome</keyword>
<protein>
    <recommendedName>
        <fullName evidence="3">Lipoprotein</fullName>
    </recommendedName>
</protein>
<dbReference type="RefSeq" id="WP_381446524.1">
    <property type="nucleotide sequence ID" value="NZ_JBHSNP010000028.1"/>
</dbReference>
<evidence type="ECO:0008006" key="3">
    <source>
        <dbReference type="Google" id="ProtNLM"/>
    </source>
</evidence>
<comment type="caution">
    <text evidence="1">The sequence shown here is derived from an EMBL/GenBank/DDBJ whole genome shotgun (WGS) entry which is preliminary data.</text>
</comment>
<organism evidence="1 2">
    <name type="scientific">Sporosarcina koreensis</name>
    <dbReference type="NCBI Taxonomy" id="334735"/>
    <lineage>
        <taxon>Bacteria</taxon>
        <taxon>Bacillati</taxon>
        <taxon>Bacillota</taxon>
        <taxon>Bacilli</taxon>
        <taxon>Bacillales</taxon>
        <taxon>Caryophanaceae</taxon>
        <taxon>Sporosarcina</taxon>
    </lineage>
</organism>
<dbReference type="InterPro" id="IPR011041">
    <property type="entry name" value="Quinoprot_gluc/sorb_DH_b-prop"/>
</dbReference>
<dbReference type="EMBL" id="JBHSNP010000028">
    <property type="protein sequence ID" value="MFC5604599.1"/>
    <property type="molecule type" value="Genomic_DNA"/>
</dbReference>
<name>A0ABW0U2Z6_9BACL</name>
<proteinExistence type="predicted"/>
<accession>A0ABW0U2Z6</accession>